<feature type="region of interest" description="Disordered" evidence="5">
    <location>
        <begin position="554"/>
        <end position="574"/>
    </location>
</feature>
<keyword evidence="1" id="KW-1188">Viral release from host cell</keyword>
<keyword evidence="2" id="KW-0547">Nucleotide-binding</keyword>
<protein>
    <submittedName>
        <fullName evidence="7">Terminase RNaseH-like domain containing protein</fullName>
    </submittedName>
</protein>
<dbReference type="EMBL" id="LR797128">
    <property type="protein sequence ID" value="CAB4188254.1"/>
    <property type="molecule type" value="Genomic_DNA"/>
</dbReference>
<dbReference type="Pfam" id="PF17289">
    <property type="entry name" value="Terminase_6C"/>
    <property type="match status" value="1"/>
</dbReference>
<dbReference type="Gene3D" id="3.40.50.300">
    <property type="entry name" value="P-loop containing nucleotide triphosphate hydrolases"/>
    <property type="match status" value="1"/>
</dbReference>
<keyword evidence="3" id="KW-0067">ATP-binding</keyword>
<dbReference type="GO" id="GO:0005524">
    <property type="term" value="F:ATP binding"/>
    <property type="evidence" value="ECO:0007669"/>
    <property type="project" value="UniProtKB-KW"/>
</dbReference>
<evidence type="ECO:0000313" key="7">
    <source>
        <dbReference type="EMBL" id="CAB4188254.1"/>
    </source>
</evidence>
<evidence type="ECO:0000256" key="4">
    <source>
        <dbReference type="ARBA" id="ARBA00023219"/>
    </source>
</evidence>
<sequence length="590" mass="67370">MKFNLKQFYSFCNQLQIETKENGLQKLNPLLGTQTYVMDEIARGLAEDVHFFVILKGRQVGVTTISLALDLYWHFVNPGLQGTLTTDTEENRDMFRSTLSMYMEGLPKEYRIPLIAHNRNHFSLKNRSRMFYQVAGLRAKGSLGRGKAITYLHGTETSSWGDEEGLASLLASLAETNPMRLYIFESTARGFNLFHDMYTTAKRARTQRAIFCGWWRNQYYALDPEGQTYKVYWDGKLTGEEKEWVRDIKKLYGVEINSRQIAWWRWKLFEGIKDDSLMYQEFPPTEDYAFVMTGSSYFSNARCTDAMKIAKKIAPDYYRYSMGANFQDTECIKSTEKLATIKVWEEPIDTAYYVIGADPAYGSSDWADRFCIQVYRAYADGLEQVLEFASSEMSTYQFAWAIAHIAGAYKNSTLNLEINGPGQAVINELRNLKRQAAAMGDRMGKDLSDVLSHMQNYIWRRNDNMGSLSSSIGWMTTSATKERMLSYMKDYFERGMMAIYCEDTLEEMKTIVRDGGSIEASGRNKDDRVIASALAAAAFAEQVQPRLIQMKVTRKTSRSLDPDPSKDETAANSATTRSVSTYLKNIGVYG</sequence>
<dbReference type="InterPro" id="IPR027417">
    <property type="entry name" value="P-loop_NTPase"/>
</dbReference>
<accession>A0A6J5R991</accession>
<feature type="compositionally biased region" description="Basic and acidic residues" evidence="5">
    <location>
        <begin position="558"/>
        <end position="569"/>
    </location>
</feature>
<dbReference type="Gene3D" id="3.30.420.240">
    <property type="match status" value="1"/>
</dbReference>
<dbReference type="InterPro" id="IPR035421">
    <property type="entry name" value="Terminase_6C"/>
</dbReference>
<reference evidence="7" key="1">
    <citation type="submission" date="2020-05" db="EMBL/GenBank/DDBJ databases">
        <authorList>
            <person name="Chiriac C."/>
            <person name="Salcher M."/>
            <person name="Ghai R."/>
            <person name="Kavagutti S V."/>
        </authorList>
    </citation>
    <scope>NUCLEOTIDE SEQUENCE</scope>
</reference>
<evidence type="ECO:0000256" key="2">
    <source>
        <dbReference type="ARBA" id="ARBA00022741"/>
    </source>
</evidence>
<organism evidence="7">
    <name type="scientific">uncultured Caudovirales phage</name>
    <dbReference type="NCBI Taxonomy" id="2100421"/>
    <lineage>
        <taxon>Viruses</taxon>
        <taxon>Duplodnaviria</taxon>
        <taxon>Heunggongvirae</taxon>
        <taxon>Uroviricota</taxon>
        <taxon>Caudoviricetes</taxon>
        <taxon>Peduoviridae</taxon>
        <taxon>Maltschvirus</taxon>
        <taxon>Maltschvirus maltsch</taxon>
    </lineage>
</organism>
<evidence type="ECO:0000259" key="6">
    <source>
        <dbReference type="Pfam" id="PF17289"/>
    </source>
</evidence>
<name>A0A6J5R991_9CAUD</name>
<keyword evidence="4" id="KW-0231">Viral genome packaging</keyword>
<evidence type="ECO:0000256" key="1">
    <source>
        <dbReference type="ARBA" id="ARBA00022612"/>
    </source>
</evidence>
<feature type="domain" description="Terminase large subunit gp17-like C-terminal" evidence="6">
    <location>
        <begin position="355"/>
        <end position="535"/>
    </location>
</feature>
<proteinExistence type="predicted"/>
<evidence type="ECO:0000256" key="3">
    <source>
        <dbReference type="ARBA" id="ARBA00022840"/>
    </source>
</evidence>
<gene>
    <name evidence="7" type="ORF">UFOVP1174_15</name>
</gene>
<evidence type="ECO:0000256" key="5">
    <source>
        <dbReference type="SAM" id="MobiDB-lite"/>
    </source>
</evidence>